<evidence type="ECO:0008006" key="4">
    <source>
        <dbReference type="Google" id="ProtNLM"/>
    </source>
</evidence>
<organism evidence="2 3">
    <name type="scientific">Rubrivivax gelatinosus</name>
    <name type="common">Rhodocyclus gelatinosus</name>
    <name type="synonym">Rhodopseudomonas gelatinosa</name>
    <dbReference type="NCBI Taxonomy" id="28068"/>
    <lineage>
        <taxon>Bacteria</taxon>
        <taxon>Pseudomonadati</taxon>
        <taxon>Pseudomonadota</taxon>
        <taxon>Betaproteobacteria</taxon>
        <taxon>Burkholderiales</taxon>
        <taxon>Sphaerotilaceae</taxon>
        <taxon>Rubrivivax</taxon>
    </lineage>
</organism>
<proteinExistence type="predicted"/>
<dbReference type="EMBL" id="NRRU01000049">
    <property type="protein sequence ID" value="MBK1713864.1"/>
    <property type="molecule type" value="Genomic_DNA"/>
</dbReference>
<keyword evidence="1" id="KW-1133">Transmembrane helix</keyword>
<name>A0ABS1DW37_RUBGE</name>
<reference evidence="2" key="2">
    <citation type="journal article" date="2020" name="Microorganisms">
        <title>Osmotic Adaptation and Compatible Solute Biosynthesis of Phototrophic Bacteria as Revealed from Genome Analyses.</title>
        <authorList>
            <person name="Imhoff J.F."/>
            <person name="Rahn T."/>
            <person name="Kunzel S."/>
            <person name="Keller A."/>
            <person name="Neulinger S.C."/>
        </authorList>
    </citation>
    <scope>NUCLEOTIDE SEQUENCE</scope>
    <source>
        <strain evidence="2">IM 151</strain>
    </source>
</reference>
<reference evidence="2" key="1">
    <citation type="submission" date="2017-08" db="EMBL/GenBank/DDBJ databases">
        <authorList>
            <person name="Imhoff J.F."/>
            <person name="Rahn T."/>
            <person name="Kuenzel S."/>
            <person name="Neulinger S.C."/>
        </authorList>
    </citation>
    <scope>NUCLEOTIDE SEQUENCE</scope>
    <source>
        <strain evidence="2">IM 151</strain>
    </source>
</reference>
<sequence>MTTSAVSPETTPWWRVGMVWLVVGGPLTVVVAAIVTAVIAIRGADIIVTDVPSTVPQAGQVEAQTPAIAARNHAATAAP</sequence>
<accession>A0ABS1DW37</accession>
<keyword evidence="3" id="KW-1185">Reference proteome</keyword>
<evidence type="ECO:0000313" key="2">
    <source>
        <dbReference type="EMBL" id="MBK1713864.1"/>
    </source>
</evidence>
<evidence type="ECO:0000313" key="3">
    <source>
        <dbReference type="Proteomes" id="UP001041814"/>
    </source>
</evidence>
<dbReference type="RefSeq" id="WP_242478162.1">
    <property type="nucleotide sequence ID" value="NZ_NRRT01000090.1"/>
</dbReference>
<gene>
    <name evidence="2" type="ORF">CKO43_13875</name>
</gene>
<feature type="transmembrane region" description="Helical" evidence="1">
    <location>
        <begin position="20"/>
        <end position="41"/>
    </location>
</feature>
<keyword evidence="1" id="KW-0812">Transmembrane</keyword>
<dbReference type="Proteomes" id="UP001041814">
    <property type="component" value="Unassembled WGS sequence"/>
</dbReference>
<protein>
    <recommendedName>
        <fullName evidence="4">Nitrogen fixation protein FixH</fullName>
    </recommendedName>
</protein>
<keyword evidence="1" id="KW-0472">Membrane</keyword>
<evidence type="ECO:0000256" key="1">
    <source>
        <dbReference type="SAM" id="Phobius"/>
    </source>
</evidence>
<comment type="caution">
    <text evidence="2">The sequence shown here is derived from an EMBL/GenBank/DDBJ whole genome shotgun (WGS) entry which is preliminary data.</text>
</comment>